<dbReference type="RefSeq" id="WP_148918213.1">
    <property type="nucleotide sequence ID" value="NZ_VTAV01000002.1"/>
</dbReference>
<protein>
    <submittedName>
        <fullName evidence="1">Uncharacterized protein</fullName>
    </submittedName>
</protein>
<gene>
    <name evidence="1" type="ORF">FXV77_05560</name>
</gene>
<reference evidence="1 2" key="1">
    <citation type="submission" date="2019-08" db="EMBL/GenBank/DDBJ databases">
        <title>Phlebobacter frassis gen. nov. sp. nov., a new member of family Sphingobacteriaceae isolated from sand fly rearing media.</title>
        <authorList>
            <person name="Kakumanu M.L."/>
            <person name="Marayati B.F."/>
            <person name="Wada-Katsumata A."/>
            <person name="Wasserberg G."/>
            <person name="Schal C."/>
            <person name="Apperson C.S."/>
            <person name="Ponnusamy L."/>
        </authorList>
    </citation>
    <scope>NUCLEOTIDE SEQUENCE [LARGE SCALE GENOMIC DNA]</scope>
    <source>
        <strain evidence="1 2">SSI9</strain>
    </source>
</reference>
<dbReference type="PROSITE" id="PS51257">
    <property type="entry name" value="PROKAR_LIPOPROTEIN"/>
    <property type="match status" value="1"/>
</dbReference>
<accession>A0A5D4HAX2</accession>
<name>A0A5D4HAX2_9SPHI</name>
<evidence type="ECO:0000313" key="2">
    <source>
        <dbReference type="Proteomes" id="UP000322362"/>
    </source>
</evidence>
<organism evidence="1 2">
    <name type="scientific">Sphingobacterium phlebotomi</name>
    <dbReference type="NCBI Taxonomy" id="2605433"/>
    <lineage>
        <taxon>Bacteria</taxon>
        <taxon>Pseudomonadati</taxon>
        <taxon>Bacteroidota</taxon>
        <taxon>Sphingobacteriia</taxon>
        <taxon>Sphingobacteriales</taxon>
        <taxon>Sphingobacteriaceae</taxon>
        <taxon>Sphingobacterium</taxon>
    </lineage>
</organism>
<evidence type="ECO:0000313" key="1">
    <source>
        <dbReference type="EMBL" id="TYR37472.1"/>
    </source>
</evidence>
<dbReference type="EMBL" id="VTAV01000002">
    <property type="protein sequence ID" value="TYR37472.1"/>
    <property type="molecule type" value="Genomic_DNA"/>
</dbReference>
<dbReference type="Proteomes" id="UP000322362">
    <property type="component" value="Unassembled WGS sequence"/>
</dbReference>
<keyword evidence="2" id="KW-1185">Reference proteome</keyword>
<sequence>MKLKNSIFGLALMGVLFVGCNKQSDIGFAPESDGLTESELSTLARTSGFTITEKGYIRFDDLASFQAVVGSLDNEEDSVIAAWESSIGFSSLRAKFAALAETDEEYLNPVEGVDNFGAVINQDGVFAIGDTIHVVTYEKEYLITDGDESKIANVTSQNASSQNVETFNIERTPLRVAEIDGAPFMSAFATWSGTKGVTEPECTAPGRRERVVLEAFANNYASYGKIGARIKGEAYRKGGLFGSKKWRDDEVQYGKMQGVAKYYYAAPDPIMKSIWAEGWDKEQIRNIVDEYYTTPFYSSFDAEFIEVTYTYRKNTGCPLVTKTIKFVK</sequence>
<comment type="caution">
    <text evidence="1">The sequence shown here is derived from an EMBL/GenBank/DDBJ whole genome shotgun (WGS) entry which is preliminary data.</text>
</comment>
<proteinExistence type="predicted"/>
<dbReference type="AlphaFoldDB" id="A0A5D4HAX2"/>